<dbReference type="PANTHER" id="PTHR11640">
    <property type="entry name" value="NEPHRIN"/>
    <property type="match status" value="1"/>
</dbReference>
<proteinExistence type="predicted"/>
<reference evidence="9 10" key="1">
    <citation type="submission" date="2020-06" db="EMBL/GenBank/DDBJ databases">
        <authorList>
            <person name="Li R."/>
            <person name="Bekaert M."/>
        </authorList>
    </citation>
    <scope>NUCLEOTIDE SEQUENCE [LARGE SCALE GENOMIC DNA]</scope>
    <source>
        <strain evidence="10">wild</strain>
    </source>
</reference>
<keyword evidence="10" id="KW-1185">Reference proteome</keyword>
<feature type="transmembrane region" description="Helical" evidence="7">
    <location>
        <begin position="959"/>
        <end position="981"/>
    </location>
</feature>
<evidence type="ECO:0000256" key="2">
    <source>
        <dbReference type="ARBA" id="ARBA00023136"/>
    </source>
</evidence>
<dbReference type="OrthoDB" id="6162853at2759"/>
<dbReference type="PANTHER" id="PTHR11640:SF31">
    <property type="entry name" value="IRREGULAR CHIASM C-ROUGHEST PROTEIN-RELATED"/>
    <property type="match status" value="1"/>
</dbReference>
<dbReference type="PROSITE" id="PS50835">
    <property type="entry name" value="IG_LIKE"/>
    <property type="match status" value="7"/>
</dbReference>
<dbReference type="SMART" id="SM00408">
    <property type="entry name" value="IGc2"/>
    <property type="match status" value="7"/>
</dbReference>
<keyword evidence="3" id="KW-1015">Disulfide bond</keyword>
<keyword evidence="5" id="KW-0393">Immunoglobulin domain</keyword>
<dbReference type="SUPFAM" id="SSF48726">
    <property type="entry name" value="Immunoglobulin"/>
    <property type="match status" value="7"/>
</dbReference>
<evidence type="ECO:0000313" key="10">
    <source>
        <dbReference type="Proteomes" id="UP000507470"/>
    </source>
</evidence>
<dbReference type="GO" id="GO:0005886">
    <property type="term" value="C:plasma membrane"/>
    <property type="evidence" value="ECO:0007669"/>
    <property type="project" value="TreeGrafter"/>
</dbReference>
<evidence type="ECO:0000259" key="8">
    <source>
        <dbReference type="PROSITE" id="PS50835"/>
    </source>
</evidence>
<evidence type="ECO:0000256" key="3">
    <source>
        <dbReference type="ARBA" id="ARBA00023157"/>
    </source>
</evidence>
<gene>
    <name evidence="9" type="ORF">MCOR_3264</name>
</gene>
<evidence type="ECO:0000256" key="5">
    <source>
        <dbReference type="ARBA" id="ARBA00023319"/>
    </source>
</evidence>
<dbReference type="GO" id="GO:0050839">
    <property type="term" value="F:cell adhesion molecule binding"/>
    <property type="evidence" value="ECO:0007669"/>
    <property type="project" value="TreeGrafter"/>
</dbReference>
<dbReference type="InterPro" id="IPR003599">
    <property type="entry name" value="Ig_sub"/>
</dbReference>
<dbReference type="Proteomes" id="UP000507470">
    <property type="component" value="Unassembled WGS sequence"/>
</dbReference>
<dbReference type="SUPFAM" id="SSF49265">
    <property type="entry name" value="Fibronectin type III"/>
    <property type="match status" value="1"/>
</dbReference>
<evidence type="ECO:0000256" key="7">
    <source>
        <dbReference type="SAM" id="Phobius"/>
    </source>
</evidence>
<dbReference type="GO" id="GO:0005911">
    <property type="term" value="C:cell-cell junction"/>
    <property type="evidence" value="ECO:0007669"/>
    <property type="project" value="TreeGrafter"/>
</dbReference>
<dbReference type="InterPro" id="IPR036179">
    <property type="entry name" value="Ig-like_dom_sf"/>
</dbReference>
<dbReference type="GO" id="GO:0098609">
    <property type="term" value="P:cell-cell adhesion"/>
    <property type="evidence" value="ECO:0007669"/>
    <property type="project" value="TreeGrafter"/>
</dbReference>
<keyword evidence="7" id="KW-1133">Transmembrane helix</keyword>
<sequence>MMMMIKYHTVVQPISLDVTISGQKYIEPGALYNVTCTVNEYRDNRKTTFLAIIPGKQFEEIIVWYYKLYGCFKFLVPTSTDCRNASCACDDNGLATHWIYTSPSDLSTSVTFQCESSDKDNKIVESTELAPTMTEGPGSSLRFNPTNDTVIKELGQQFVVLCLANCTPVCQFHWEKDNSVVSPGATLQISNLSKEDNGTYTCTGYNGYGTPATKPLYLTVNYGPKAVKLFPPRTEYTVEEEATIQAINCTSDCRPSCEYMWSGPNTPSDTTNVLSLNNIKKNQTGVYNCTACNEVGCLVSSDVNVDVQFGAGSSLQFQPSNTSVSTTKGDPLGPINCIAICNPPCQYIWTKPDKTTINGSQLKLKSLTMEDHGQFICTASNDIGGGQNKSLDVTVNYGPQSVTLLPNKTQYTETEGSDIAPINCTSNCRPICNYTWSGPNVPAGTNNVLSLKNINAHHMGIFICVAYNDLGSLNSSAVNVNIQFGPGSSLQFKPNATSVTKTKGDSLGPIECIATCNPPCQYKWSYHDETKNNGVLTVGNLSIDDHGLFLCTASNGFGDSQNKSLHVTVNYGPEAVVLSPSTKLYTVTHGENVAPINCTSKCRPECTYIWSGPHVPSDTTNVLSLESIKKNQSGDFNCTATNVVGSMHSSVNVIVQYEPVVNNVSINGSSFTVRENTTVILSCKFEGNPAPQNTWEKNNVIISPVQENNGLSMYTIQPALCEDNGNYSCVSNNSLGMSYAQQSLYVTCSPRLNFQVDQPNTKIGLPKGADLSLTVYLLAYPKPTSYVWIFNDTNGNKSKIASNLNTYESFKHVTELSKENLTQYDFGDYILKVDNTYGSTSQTYHVVPQGPPDATTILNVTCDVNTAILFWRISFNGGETQHFSIFIHKKGNEMYIYDTGITDGNDEDVKYARMKLSAGEYMFTVYGKNNYGHNNSTESKPCRVEEVRTTNTDSVFSPAVGGGTAAAIVVIVAIMLFVFIIKRRRSKGDDGRQNLTNEDKDDDDGLKANPLYVSSGETANDSGPLYSVVNKKVKSEETDKTGNLDQGPVYSQVNKMEQKGWFNFILLSSENKCRKEEYKETSKSRYVT</sequence>
<feature type="domain" description="Ig-like" evidence="8">
    <location>
        <begin position="319"/>
        <end position="394"/>
    </location>
</feature>
<feature type="domain" description="Ig-like" evidence="8">
    <location>
        <begin position="399"/>
        <end position="481"/>
    </location>
</feature>
<dbReference type="SMART" id="SM00409">
    <property type="entry name" value="IG"/>
    <property type="match status" value="8"/>
</dbReference>
<protein>
    <recommendedName>
        <fullName evidence="8">Ig-like domain-containing protein</fullName>
    </recommendedName>
</protein>
<feature type="domain" description="Ig-like" evidence="8">
    <location>
        <begin position="224"/>
        <end position="306"/>
    </location>
</feature>
<evidence type="ECO:0000256" key="6">
    <source>
        <dbReference type="SAM" id="MobiDB-lite"/>
    </source>
</evidence>
<dbReference type="Gene3D" id="2.60.40.10">
    <property type="entry name" value="Immunoglobulins"/>
    <property type="match status" value="8"/>
</dbReference>
<dbReference type="InterPro" id="IPR007110">
    <property type="entry name" value="Ig-like_dom"/>
</dbReference>
<dbReference type="Pfam" id="PF13927">
    <property type="entry name" value="Ig_3"/>
    <property type="match status" value="2"/>
</dbReference>
<feature type="region of interest" description="Disordered" evidence="6">
    <location>
        <begin position="988"/>
        <end position="1009"/>
    </location>
</feature>
<keyword evidence="4" id="KW-0325">Glycoprotein</keyword>
<keyword evidence="2 7" id="KW-0472">Membrane</keyword>
<dbReference type="InterPro" id="IPR013783">
    <property type="entry name" value="Ig-like_fold"/>
</dbReference>
<evidence type="ECO:0000313" key="9">
    <source>
        <dbReference type="EMBL" id="CAC5360970.1"/>
    </source>
</evidence>
<dbReference type="InterPro" id="IPR036116">
    <property type="entry name" value="FN3_sf"/>
</dbReference>
<evidence type="ECO:0000256" key="1">
    <source>
        <dbReference type="ARBA" id="ARBA00004479"/>
    </source>
</evidence>
<feature type="domain" description="Ig-like" evidence="8">
    <location>
        <begin position="131"/>
        <end position="219"/>
    </location>
</feature>
<comment type="subcellular location">
    <subcellularLocation>
        <location evidence="1">Membrane</location>
        <topology evidence="1">Single-pass type I membrane protein</topology>
    </subcellularLocation>
</comment>
<name>A0A6J8A5A1_MYTCO</name>
<dbReference type="CDD" id="cd00096">
    <property type="entry name" value="Ig"/>
    <property type="match status" value="1"/>
</dbReference>
<keyword evidence="7" id="KW-0812">Transmembrane</keyword>
<evidence type="ECO:0000256" key="4">
    <source>
        <dbReference type="ARBA" id="ARBA00023180"/>
    </source>
</evidence>
<feature type="domain" description="Ig-like" evidence="8">
    <location>
        <begin position="573"/>
        <end position="654"/>
    </location>
</feature>
<dbReference type="EMBL" id="CACVKT020000574">
    <property type="protein sequence ID" value="CAC5360970.1"/>
    <property type="molecule type" value="Genomic_DNA"/>
</dbReference>
<organism evidence="9 10">
    <name type="scientific">Mytilus coruscus</name>
    <name type="common">Sea mussel</name>
    <dbReference type="NCBI Taxonomy" id="42192"/>
    <lineage>
        <taxon>Eukaryota</taxon>
        <taxon>Metazoa</taxon>
        <taxon>Spiralia</taxon>
        <taxon>Lophotrochozoa</taxon>
        <taxon>Mollusca</taxon>
        <taxon>Bivalvia</taxon>
        <taxon>Autobranchia</taxon>
        <taxon>Pteriomorphia</taxon>
        <taxon>Mytilida</taxon>
        <taxon>Mytiloidea</taxon>
        <taxon>Mytilidae</taxon>
        <taxon>Mytilinae</taxon>
        <taxon>Mytilus</taxon>
    </lineage>
</organism>
<dbReference type="Pfam" id="PF13895">
    <property type="entry name" value="Ig_2"/>
    <property type="match status" value="1"/>
</dbReference>
<dbReference type="AlphaFoldDB" id="A0A6J8A5A1"/>
<feature type="domain" description="Ig-like" evidence="8">
    <location>
        <begin position="659"/>
        <end position="747"/>
    </location>
</feature>
<dbReference type="InterPro" id="IPR051275">
    <property type="entry name" value="Cell_adhesion_signaling"/>
</dbReference>
<dbReference type="InterPro" id="IPR003598">
    <property type="entry name" value="Ig_sub2"/>
</dbReference>
<accession>A0A6J8A5A1</accession>
<feature type="domain" description="Ig-like" evidence="8">
    <location>
        <begin position="494"/>
        <end position="570"/>
    </location>
</feature>